<dbReference type="Pfam" id="PF13475">
    <property type="entry name" value="DUF4116"/>
    <property type="match status" value="1"/>
</dbReference>
<gene>
    <name evidence="3" type="ORF">C1SCF055_LOCUS35431</name>
</gene>
<reference evidence="4" key="2">
    <citation type="submission" date="2024-04" db="EMBL/GenBank/DDBJ databases">
        <authorList>
            <person name="Chen Y."/>
            <person name="Shah S."/>
            <person name="Dougan E. K."/>
            <person name="Thang M."/>
            <person name="Chan C."/>
        </authorList>
    </citation>
    <scope>NUCLEOTIDE SEQUENCE [LARGE SCALE GENOMIC DNA]</scope>
</reference>
<comment type="caution">
    <text evidence="3">The sequence shown here is derived from an EMBL/GenBank/DDBJ whole genome shotgun (WGS) entry which is preliminary data.</text>
</comment>
<dbReference type="EMBL" id="CAMXCT020004724">
    <property type="protein sequence ID" value="CAL1163506.1"/>
    <property type="molecule type" value="Genomic_DNA"/>
</dbReference>
<dbReference type="EMBL" id="CAMXCT010004724">
    <property type="protein sequence ID" value="CAI4010131.1"/>
    <property type="molecule type" value="Genomic_DNA"/>
</dbReference>
<feature type="compositionally biased region" description="Basic and acidic residues" evidence="1">
    <location>
        <begin position="318"/>
        <end position="327"/>
    </location>
</feature>
<proteinExistence type="predicted"/>
<reference evidence="3" key="1">
    <citation type="submission" date="2022-10" db="EMBL/GenBank/DDBJ databases">
        <authorList>
            <person name="Chen Y."/>
            <person name="Dougan E. K."/>
            <person name="Chan C."/>
            <person name="Rhodes N."/>
            <person name="Thang M."/>
        </authorList>
    </citation>
    <scope>NUCLEOTIDE SEQUENCE</scope>
</reference>
<evidence type="ECO:0000313" key="3">
    <source>
        <dbReference type="EMBL" id="CAI4010131.1"/>
    </source>
</evidence>
<dbReference type="AlphaFoldDB" id="A0A9P1DH69"/>
<evidence type="ECO:0000256" key="1">
    <source>
        <dbReference type="SAM" id="MobiDB-lite"/>
    </source>
</evidence>
<feature type="region of interest" description="Disordered" evidence="1">
    <location>
        <begin position="318"/>
        <end position="338"/>
    </location>
</feature>
<evidence type="ECO:0000313" key="5">
    <source>
        <dbReference type="EMBL" id="CAL4797443.1"/>
    </source>
</evidence>
<evidence type="ECO:0000313" key="6">
    <source>
        <dbReference type="Proteomes" id="UP001152797"/>
    </source>
</evidence>
<dbReference type="InterPro" id="IPR025197">
    <property type="entry name" value="DUF4116"/>
</dbReference>
<organism evidence="3">
    <name type="scientific">Cladocopium goreaui</name>
    <dbReference type="NCBI Taxonomy" id="2562237"/>
    <lineage>
        <taxon>Eukaryota</taxon>
        <taxon>Sar</taxon>
        <taxon>Alveolata</taxon>
        <taxon>Dinophyceae</taxon>
        <taxon>Suessiales</taxon>
        <taxon>Symbiodiniaceae</taxon>
        <taxon>Cladocopium</taxon>
    </lineage>
</organism>
<keyword evidence="6" id="KW-1185">Reference proteome</keyword>
<feature type="compositionally biased region" description="Basic and acidic residues" evidence="1">
    <location>
        <begin position="98"/>
        <end position="116"/>
    </location>
</feature>
<dbReference type="Proteomes" id="UP001152797">
    <property type="component" value="Unassembled WGS sequence"/>
</dbReference>
<dbReference type="EMBL" id="CAMXCT030004724">
    <property type="protein sequence ID" value="CAL4797443.1"/>
    <property type="molecule type" value="Genomic_DNA"/>
</dbReference>
<feature type="region of interest" description="Disordered" evidence="1">
    <location>
        <begin position="98"/>
        <end position="119"/>
    </location>
</feature>
<protein>
    <submittedName>
        <fullName evidence="5">DUF4116 domain-containing protein</fullName>
    </submittedName>
</protein>
<feature type="domain" description="DUF4116" evidence="2">
    <location>
        <begin position="196"/>
        <end position="243"/>
    </location>
</feature>
<sequence length="500" mass="57313">MSKASSEGQATESSDADSFECYDPMACAKATKEKKRRGRKTPSAGCLAVVDCMCKKTDLFAKQWTELQRLIANSENARRLSEEIKVFYGQMDQKADRKRQELQELDQAHPPHEKENAAGVKATLKEKEDLQKSLVLTIRKICECAKGVSDEDDEEKCRRAAEFVEEVLSEFKRMHFAALAFVQRCFLYACPKLWSDREAVMAAVQQDGLALQMAPGELKNNQEVVIAAVRNNSLAWQFASNELLSDVEVEMAVHDNDVQSLENSPEWFFTNTLQSNDMRFAIDIHRNHVDLCNSTSLAELLDKSSNLEQALKLLEEMEKSAEGDPRLQTRRQQQGDDPYSLKELIASKRKQIDIHLKQVDNKFKDSINELERLQSQLAPYLREEQIQQSREQATRQLKALWQNKMNPIRPTPHRDFTISTQYLRHAVQESTKSMVEAGHWEENRVEEIFTEFRGICRRFQSLLEEDAHAIPDCSSDPVGFQTYPYLHSGGLNYDAAVRRI</sequence>
<evidence type="ECO:0000259" key="2">
    <source>
        <dbReference type="Pfam" id="PF13475"/>
    </source>
</evidence>
<evidence type="ECO:0000313" key="4">
    <source>
        <dbReference type="EMBL" id="CAL1163506.1"/>
    </source>
</evidence>
<name>A0A9P1DH69_9DINO</name>
<accession>A0A9P1DH69</accession>